<feature type="active site" evidence="5">
    <location>
        <position position="154"/>
    </location>
</feature>
<evidence type="ECO:0000256" key="2">
    <source>
        <dbReference type="ARBA" id="ARBA00022741"/>
    </source>
</evidence>
<dbReference type="HAMAP" id="MF_00586">
    <property type="entry name" value="GatD"/>
    <property type="match status" value="1"/>
</dbReference>
<dbReference type="InterPro" id="IPR040919">
    <property type="entry name" value="Asparaginase_C"/>
</dbReference>
<evidence type="ECO:0000259" key="9">
    <source>
        <dbReference type="Pfam" id="PF00710"/>
    </source>
</evidence>
<evidence type="ECO:0000313" key="12">
    <source>
        <dbReference type="EMBL" id="AIY89174.1"/>
    </source>
</evidence>
<dbReference type="KEGG" id="gac:GACE_0117"/>
<evidence type="ECO:0000256" key="7">
    <source>
        <dbReference type="PROSITE-ProRule" id="PRU10100"/>
    </source>
</evidence>
<evidence type="ECO:0000313" key="13">
    <source>
        <dbReference type="Proteomes" id="UP000030624"/>
    </source>
</evidence>
<dbReference type="AlphaFoldDB" id="A0A0A7GAY6"/>
<dbReference type="InterPro" id="IPR006034">
    <property type="entry name" value="Asparaginase/glutaminase-like"/>
</dbReference>
<keyword evidence="3 5" id="KW-0067">ATP-binding</keyword>
<sequence length="409" mass="46206">MKMKRVKIKAKGRIFEGVALPSDDNKLVLKLDSGYNAGFYDYEILEEKEVEMHEFVPERFESRENLGTIKVISTGGTIASKVDYKTGAVTSQFSAEEIVADIPELLEIANIDAELLYNILSENMKPDYWVKLARRVHEAVRDGYDGVVVTHGTDTMHYSASALAFMLRTPVPVVFVGAQRSSDRPSSDAAMNMICSAHAALSDLGEVTIVMHGTTADEFCYIHRGVKARKNHTSRRDAFESVNYSPLGKVFPDGRIDWIAERFRRNERELELYDKFEEKVALIKYYPGLGPEILEFFHDRGYRGFVIEGTGLGHVSTDWVETVKRVAEDSVIVMTSQCLWGRVCDRVYDTGRYLLKAGVIEGEDMLPETALIKLMWLLGNFDVEDARMLVRENIVGEINPMLGYEDLTI</sequence>
<dbReference type="PROSITE" id="PS00917">
    <property type="entry name" value="ASN_GLN_ASE_2"/>
    <property type="match status" value="1"/>
</dbReference>
<dbReference type="GO" id="GO:0016740">
    <property type="term" value="F:transferase activity"/>
    <property type="evidence" value="ECO:0007669"/>
    <property type="project" value="UniProtKB-KW"/>
</dbReference>
<dbReference type="SUPFAM" id="SSF141300">
    <property type="entry name" value="GatD N-terminal domain-like"/>
    <property type="match status" value="1"/>
</dbReference>
<organism evidence="12 13">
    <name type="scientific">Geoglobus acetivorans</name>
    <dbReference type="NCBI Taxonomy" id="565033"/>
    <lineage>
        <taxon>Archaea</taxon>
        <taxon>Methanobacteriati</taxon>
        <taxon>Methanobacteriota</taxon>
        <taxon>Archaeoglobi</taxon>
        <taxon>Archaeoglobales</taxon>
        <taxon>Archaeoglobaceae</taxon>
        <taxon>Geoglobus</taxon>
    </lineage>
</organism>
<dbReference type="Gene3D" id="3.40.50.1170">
    <property type="entry name" value="L-asparaginase, N-terminal domain"/>
    <property type="match status" value="1"/>
</dbReference>
<dbReference type="Pfam" id="PF00710">
    <property type="entry name" value="Asparaginase"/>
    <property type="match status" value="1"/>
</dbReference>
<dbReference type="GO" id="GO:0004067">
    <property type="term" value="F:asparaginase activity"/>
    <property type="evidence" value="ECO:0007669"/>
    <property type="project" value="UniProtKB-UniRule"/>
</dbReference>
<evidence type="ECO:0000256" key="5">
    <source>
        <dbReference type="HAMAP-Rule" id="MF_00586"/>
    </source>
</evidence>
<dbReference type="InterPro" id="IPR037222">
    <property type="entry name" value="GatD_N_sf"/>
</dbReference>
<keyword evidence="12" id="KW-0808">Transferase</keyword>
<dbReference type="SMART" id="SM00870">
    <property type="entry name" value="Asparaginase"/>
    <property type="match status" value="1"/>
</dbReference>
<keyword evidence="2 5" id="KW-0547">Nucleotide-binding</keyword>
<feature type="domain" description="GatD N-terminal" evidence="11">
    <location>
        <begin position="5"/>
        <end position="39"/>
    </location>
</feature>
<dbReference type="PRINTS" id="PR00139">
    <property type="entry name" value="ASNGLNASE"/>
</dbReference>
<dbReference type="InterPro" id="IPR006033">
    <property type="entry name" value="AsnA_fam"/>
</dbReference>
<evidence type="ECO:0000259" key="11">
    <source>
        <dbReference type="Pfam" id="PF18195"/>
    </source>
</evidence>
<dbReference type="PIRSF" id="PIRSF001220">
    <property type="entry name" value="L-ASNase_gatD"/>
    <property type="match status" value="1"/>
</dbReference>
<dbReference type="NCBIfam" id="TIGR00519">
    <property type="entry name" value="asnASE_I"/>
    <property type="match status" value="1"/>
</dbReference>
<feature type="domain" description="L-asparaginase N-terminal" evidence="9">
    <location>
        <begin position="69"/>
        <end position="259"/>
    </location>
</feature>
<dbReference type="PANTHER" id="PTHR11707:SF28">
    <property type="entry name" value="60 KDA LYSOPHOSPHOLIPASE"/>
    <property type="match status" value="1"/>
</dbReference>
<dbReference type="Gene3D" id="3.40.50.40">
    <property type="match status" value="1"/>
</dbReference>
<evidence type="ECO:0000256" key="6">
    <source>
        <dbReference type="PROSITE-ProRule" id="PRU10099"/>
    </source>
</evidence>
<dbReference type="GO" id="GO:0006412">
    <property type="term" value="P:translation"/>
    <property type="evidence" value="ECO:0007669"/>
    <property type="project" value="UniProtKB-UniRule"/>
</dbReference>
<name>A0A0A7GAY6_GEOAI</name>
<dbReference type="EMBL" id="CP009552">
    <property type="protein sequence ID" value="AIY89174.1"/>
    <property type="molecule type" value="Genomic_DNA"/>
</dbReference>
<dbReference type="NCBIfam" id="TIGR02153">
    <property type="entry name" value="gatD_arch"/>
    <property type="match status" value="1"/>
</dbReference>
<dbReference type="Pfam" id="PF18195">
    <property type="entry name" value="GatD_N"/>
    <property type="match status" value="1"/>
</dbReference>
<evidence type="ECO:0000256" key="8">
    <source>
        <dbReference type="RuleBase" id="RU004457"/>
    </source>
</evidence>
<comment type="subunit">
    <text evidence="5 8">Heterodimer of GatD and GatE.</text>
</comment>
<dbReference type="PIRSF" id="PIRSF500175">
    <property type="entry name" value="Glu_ADT_D"/>
    <property type="match status" value="1"/>
</dbReference>
<evidence type="ECO:0000256" key="4">
    <source>
        <dbReference type="ARBA" id="ARBA00022917"/>
    </source>
</evidence>
<dbReference type="InterPro" id="IPR027473">
    <property type="entry name" value="L-asparaginase_C"/>
</dbReference>
<dbReference type="CDD" id="cd08962">
    <property type="entry name" value="GatD"/>
    <property type="match status" value="1"/>
</dbReference>
<feature type="active site" evidence="5 6">
    <location>
        <position position="77"/>
    </location>
</feature>
<dbReference type="PROSITE" id="PS51732">
    <property type="entry name" value="ASN_GLN_ASE_3"/>
    <property type="match status" value="1"/>
</dbReference>
<dbReference type="EC" id="6.3.5.-" evidence="5 8"/>
<proteinExistence type="inferred from homology"/>
<comment type="function">
    <text evidence="5 8">Allows the formation of correctly charged Gln-tRNA(Gln) through the transamidation of misacylated Glu-tRNA(Gln) in organisms which lack glutaminyl-tRNA synthetase. The reaction takes place in the presence of glutamine and ATP through an activated gamma-phospho-Glu-tRNA(Gln). The GatDE system is specific for glutamate and does not act on aspartate.</text>
</comment>
<dbReference type="Gene3D" id="2.30.30.520">
    <property type="match status" value="1"/>
</dbReference>
<dbReference type="PROSITE" id="PS00144">
    <property type="entry name" value="ASN_GLN_ASE_1"/>
    <property type="match status" value="1"/>
</dbReference>
<dbReference type="SUPFAM" id="SSF53774">
    <property type="entry name" value="Glutaminase/Asparaginase"/>
    <property type="match status" value="1"/>
</dbReference>
<dbReference type="eggNOG" id="arCOG01924">
    <property type="taxonomic scope" value="Archaea"/>
</dbReference>
<dbReference type="Pfam" id="PF17763">
    <property type="entry name" value="Asparaginase_C"/>
    <property type="match status" value="1"/>
</dbReference>
<evidence type="ECO:0000256" key="3">
    <source>
        <dbReference type="ARBA" id="ARBA00022840"/>
    </source>
</evidence>
<dbReference type="HOGENOM" id="CLU_019134_2_1_2"/>
<reference evidence="12 13" key="1">
    <citation type="journal article" date="2015" name="Appl. Environ. Microbiol.">
        <title>The Geoglobus acetivorans genome: Fe(III) reduction, acetate utilization, autotrophic growth, and degradation of aromatic compounds in a hyperthermophilic archaeon.</title>
        <authorList>
            <person name="Mardanov A.V."/>
            <person name="Slododkina G.B."/>
            <person name="Slobodkin A.I."/>
            <person name="Beletsky A.V."/>
            <person name="Gavrilov S.N."/>
            <person name="Kublanov I.V."/>
            <person name="Bonch-Osmolovskaya E.A."/>
            <person name="Skryabin K.G."/>
            <person name="Ravin N.V."/>
        </authorList>
    </citation>
    <scope>NUCLEOTIDE SEQUENCE [LARGE SCALE GENOMIC DNA]</scope>
    <source>
        <strain evidence="12 13">SBH6</strain>
    </source>
</reference>
<dbReference type="GO" id="GO:0006450">
    <property type="term" value="P:regulation of translational fidelity"/>
    <property type="evidence" value="ECO:0007669"/>
    <property type="project" value="InterPro"/>
</dbReference>
<feature type="domain" description="Asparaginase/glutaminase C-terminal" evidence="10">
    <location>
        <begin position="279"/>
        <end position="381"/>
    </location>
</feature>
<dbReference type="Proteomes" id="UP000030624">
    <property type="component" value="Chromosome"/>
</dbReference>
<dbReference type="GO" id="GO:0006520">
    <property type="term" value="P:amino acid metabolic process"/>
    <property type="evidence" value="ECO:0007669"/>
    <property type="project" value="InterPro"/>
</dbReference>
<dbReference type="InterPro" id="IPR027475">
    <property type="entry name" value="Asparaginase/glutaminase_AS2"/>
</dbReference>
<dbReference type="GO" id="GO:0005524">
    <property type="term" value="F:ATP binding"/>
    <property type="evidence" value="ECO:0007669"/>
    <property type="project" value="UniProtKB-KW"/>
</dbReference>
<feature type="active site" evidence="5 7">
    <location>
        <position position="153"/>
    </location>
</feature>
<keyword evidence="1 5" id="KW-0436">Ligase</keyword>
<comment type="catalytic activity">
    <reaction evidence="5 8">
        <text>L-glutamyl-tRNA(Gln) + L-glutamine + ATP + H2O = L-glutaminyl-tRNA(Gln) + L-glutamate + ADP + phosphate + H(+)</text>
        <dbReference type="Rhea" id="RHEA:17521"/>
        <dbReference type="Rhea" id="RHEA-COMP:9681"/>
        <dbReference type="Rhea" id="RHEA-COMP:9684"/>
        <dbReference type="ChEBI" id="CHEBI:15377"/>
        <dbReference type="ChEBI" id="CHEBI:15378"/>
        <dbReference type="ChEBI" id="CHEBI:29985"/>
        <dbReference type="ChEBI" id="CHEBI:30616"/>
        <dbReference type="ChEBI" id="CHEBI:43474"/>
        <dbReference type="ChEBI" id="CHEBI:58359"/>
        <dbReference type="ChEBI" id="CHEBI:78520"/>
        <dbReference type="ChEBI" id="CHEBI:78521"/>
        <dbReference type="ChEBI" id="CHEBI:456216"/>
    </reaction>
</comment>
<dbReference type="InterPro" id="IPR020827">
    <property type="entry name" value="Asparaginase/glutaminase_AS1"/>
</dbReference>
<evidence type="ECO:0000256" key="1">
    <source>
        <dbReference type="ARBA" id="ARBA00022598"/>
    </source>
</evidence>
<dbReference type="InterPro" id="IPR027474">
    <property type="entry name" value="L-asparaginase_N"/>
</dbReference>
<evidence type="ECO:0000259" key="10">
    <source>
        <dbReference type="Pfam" id="PF17763"/>
    </source>
</evidence>
<dbReference type="InterPro" id="IPR037152">
    <property type="entry name" value="L-asparaginase_N_sf"/>
</dbReference>
<dbReference type="InterPro" id="IPR040918">
    <property type="entry name" value="GatD_N"/>
</dbReference>
<accession>A0A0A7GAY6</accession>
<dbReference type="PANTHER" id="PTHR11707">
    <property type="entry name" value="L-ASPARAGINASE"/>
    <property type="match status" value="1"/>
</dbReference>
<protein>
    <recommendedName>
        <fullName evidence="5 8">Glutamyl-tRNA(Gln) amidotransferase subunit D</fullName>
        <shortName evidence="5">Glu-ADT subunit D</shortName>
        <ecNumber evidence="5 8">6.3.5.-</ecNumber>
    </recommendedName>
</protein>
<gene>
    <name evidence="5" type="primary">gatD</name>
    <name evidence="12" type="ORF">GACE_0117</name>
</gene>
<dbReference type="InterPro" id="IPR036152">
    <property type="entry name" value="Asp/glu_Ase-like_sf"/>
</dbReference>
<dbReference type="STRING" id="565033.GACE_0117"/>
<dbReference type="NCBIfam" id="NF003217">
    <property type="entry name" value="PRK04183.1"/>
    <property type="match status" value="1"/>
</dbReference>
<feature type="active site" evidence="5">
    <location>
        <position position="230"/>
    </location>
</feature>
<dbReference type="GO" id="GO:0050567">
    <property type="term" value="F:glutaminyl-tRNA synthase (glutamine-hydrolyzing) activity"/>
    <property type="evidence" value="ECO:0007669"/>
    <property type="project" value="UniProtKB-UniRule"/>
</dbReference>
<keyword evidence="4 5" id="KW-0648">Protein biosynthesis</keyword>
<comment type="similarity">
    <text evidence="5 8">Belongs to the asparaginase 1 family. GatD subfamily.</text>
</comment>
<dbReference type="InterPro" id="IPR011878">
    <property type="entry name" value="GatD"/>
</dbReference>